<evidence type="ECO:0000256" key="9">
    <source>
        <dbReference type="ARBA" id="ARBA00029447"/>
    </source>
</evidence>
<dbReference type="PANTHER" id="PTHR32089">
    <property type="entry name" value="METHYL-ACCEPTING CHEMOTAXIS PROTEIN MCPB"/>
    <property type="match status" value="1"/>
</dbReference>
<dbReference type="InterPro" id="IPR033479">
    <property type="entry name" value="dCache_1"/>
</dbReference>
<keyword evidence="5 12" id="KW-0812">Transmembrane</keyword>
<evidence type="ECO:0000259" key="15">
    <source>
        <dbReference type="PROSITE" id="PS50885"/>
    </source>
</evidence>
<keyword evidence="11" id="KW-0175">Coiled coil</keyword>
<dbReference type="CDD" id="cd06225">
    <property type="entry name" value="HAMP"/>
    <property type="match status" value="1"/>
</dbReference>
<evidence type="ECO:0000256" key="8">
    <source>
        <dbReference type="ARBA" id="ARBA00023224"/>
    </source>
</evidence>
<comment type="caution">
    <text evidence="16">The sequence shown here is derived from an EMBL/GenBank/DDBJ whole genome shotgun (WGS) entry which is preliminary data.</text>
</comment>
<dbReference type="InterPro" id="IPR029151">
    <property type="entry name" value="Sensor-like_sf"/>
</dbReference>
<dbReference type="InterPro" id="IPR004089">
    <property type="entry name" value="MCPsignal_dom"/>
</dbReference>
<dbReference type="SUPFAM" id="SSF103190">
    <property type="entry name" value="Sensory domain-like"/>
    <property type="match status" value="1"/>
</dbReference>
<dbReference type="Proteomes" id="UP000585258">
    <property type="component" value="Unassembled WGS sequence"/>
</dbReference>
<evidence type="ECO:0000313" key="16">
    <source>
        <dbReference type="EMBL" id="MBB6713690.1"/>
    </source>
</evidence>
<evidence type="ECO:0000259" key="14">
    <source>
        <dbReference type="PROSITE" id="PS50192"/>
    </source>
</evidence>
<dbReference type="Gene3D" id="6.10.340.10">
    <property type="match status" value="1"/>
</dbReference>
<dbReference type="RefSeq" id="WP_185163483.1">
    <property type="nucleotide sequence ID" value="NZ_JACKWY010000002.1"/>
</dbReference>
<evidence type="ECO:0000256" key="12">
    <source>
        <dbReference type="SAM" id="Phobius"/>
    </source>
</evidence>
<keyword evidence="6 12" id="KW-1133">Transmembrane helix</keyword>
<dbReference type="CDD" id="cd18773">
    <property type="entry name" value="PDC1_HK_sensor"/>
    <property type="match status" value="1"/>
</dbReference>
<feature type="transmembrane region" description="Helical" evidence="12">
    <location>
        <begin position="20"/>
        <end position="42"/>
    </location>
</feature>
<dbReference type="Gene3D" id="1.10.287.950">
    <property type="entry name" value="Methyl-accepting chemotaxis protein"/>
    <property type="match status" value="1"/>
</dbReference>
<comment type="similarity">
    <text evidence="9">Belongs to the methyl-accepting chemotaxis (MCP) protein family.</text>
</comment>
<protein>
    <submittedName>
        <fullName evidence="16">Methyl-accepting chemotaxis protein</fullName>
    </submittedName>
</protein>
<sequence length="662" mass="72527">MLNKDGIKIKKVKKLKTKIFSLMIIVTLIPILLIYFGLYAVFSKQVSDEFIVEGDNLSLVASDNINNKLMGIERTLKALDSYTTIDSAKKNIANLKDNNKDLLNGIFVSNENKFIVYPEDDISKDINFTERDWYVNAAKAPESVYISEVYNDVVTKKPVLTMSKAVVKDGQVKGVVSVDLDLASISEEISKITFKNGGGIVLLDKNSTVISHGNKELIGQNYKDISSTGLENENKENGLMKYSVENEKLVTYYTDITELKLKILIEKTNKDYNEILNTNRLTCIIASIIALIIIIILVQLFSKAIDVAVRKIKEDTLKAAKGDFTGILEVNTGDELEELASSFNDMKENVADLINDAYISISEVNSSSTNLATMSEEVAASMGQVASTIEEITKGSMQSASSLENLSTDMDEVSSSIDNINNEIQQVNNEGVKTKGLSEDGVKIISLVKEKSNQTKISTNNVNEEVLLVSVSVQKIAKMNETIAQITEQTNLLALNAAIEAARAGESGRGFAVVADEIRKLAEETSKSAKEIDGVIKEVMDKVIIAVESVSEATVSVMEQEESVNKAEEIFKEIISSILTVSNKVENITIDIKALDKGKDNIIEQIHNLSSIGEQTAAGSEEVSASCEEVATATDEIASSSTLLKQLAEILEEKILQFKFKK</sequence>
<evidence type="ECO:0000256" key="5">
    <source>
        <dbReference type="ARBA" id="ARBA00022692"/>
    </source>
</evidence>
<dbReference type="PROSITE" id="PS50885">
    <property type="entry name" value="HAMP"/>
    <property type="match status" value="1"/>
</dbReference>
<evidence type="ECO:0000256" key="7">
    <source>
        <dbReference type="ARBA" id="ARBA00023136"/>
    </source>
</evidence>
<evidence type="ECO:0000256" key="4">
    <source>
        <dbReference type="ARBA" id="ARBA00022519"/>
    </source>
</evidence>
<keyword evidence="2" id="KW-1003">Cell membrane</keyword>
<dbReference type="Pfam" id="PF00672">
    <property type="entry name" value="HAMP"/>
    <property type="match status" value="1"/>
</dbReference>
<dbReference type="Pfam" id="PF00015">
    <property type="entry name" value="MCPsignal"/>
    <property type="match status" value="1"/>
</dbReference>
<dbReference type="InterPro" id="IPR000727">
    <property type="entry name" value="T_SNARE_dom"/>
</dbReference>
<dbReference type="PROSITE" id="PS50192">
    <property type="entry name" value="T_SNARE"/>
    <property type="match status" value="1"/>
</dbReference>
<evidence type="ECO:0000256" key="3">
    <source>
        <dbReference type="ARBA" id="ARBA00022500"/>
    </source>
</evidence>
<dbReference type="EMBL" id="JACKWY010000002">
    <property type="protein sequence ID" value="MBB6713690.1"/>
    <property type="molecule type" value="Genomic_DNA"/>
</dbReference>
<evidence type="ECO:0000256" key="11">
    <source>
        <dbReference type="SAM" id="Coils"/>
    </source>
</evidence>
<keyword evidence="3" id="KW-0145">Chemotaxis</keyword>
<keyword evidence="4" id="KW-0997">Cell inner membrane</keyword>
<proteinExistence type="inferred from homology"/>
<reference evidence="16 17" key="1">
    <citation type="submission" date="2020-08" db="EMBL/GenBank/DDBJ databases">
        <title>Clostridia isolated from Swiss meat.</title>
        <authorList>
            <person name="Wambui J."/>
            <person name="Stevens M.J.A."/>
            <person name="Stephan R."/>
        </authorList>
    </citation>
    <scope>NUCLEOTIDE SEQUENCE [LARGE SCALE GENOMIC DNA]</scope>
    <source>
        <strain evidence="16 17">CM001</strain>
    </source>
</reference>
<dbReference type="PROSITE" id="PS50111">
    <property type="entry name" value="CHEMOTAXIS_TRANSDUC_2"/>
    <property type="match status" value="1"/>
</dbReference>
<keyword evidence="7 12" id="KW-0472">Membrane</keyword>
<evidence type="ECO:0000256" key="1">
    <source>
        <dbReference type="ARBA" id="ARBA00004429"/>
    </source>
</evidence>
<evidence type="ECO:0000256" key="2">
    <source>
        <dbReference type="ARBA" id="ARBA00022475"/>
    </source>
</evidence>
<comment type="subcellular location">
    <subcellularLocation>
        <location evidence="1">Cell inner membrane</location>
        <topology evidence="1">Multi-pass membrane protein</topology>
    </subcellularLocation>
</comment>
<evidence type="ECO:0000256" key="6">
    <source>
        <dbReference type="ARBA" id="ARBA00022989"/>
    </source>
</evidence>
<gene>
    <name evidence="16" type="ORF">H7E68_02925</name>
</gene>
<dbReference type="PANTHER" id="PTHR32089:SF112">
    <property type="entry name" value="LYSOZYME-LIKE PROTEIN-RELATED"/>
    <property type="match status" value="1"/>
</dbReference>
<dbReference type="AlphaFoldDB" id="A0A7X0S9W7"/>
<feature type="coiled-coil region" evidence="11">
    <location>
        <begin position="403"/>
        <end position="430"/>
    </location>
</feature>
<dbReference type="Gene3D" id="3.30.450.20">
    <property type="entry name" value="PAS domain"/>
    <property type="match status" value="2"/>
</dbReference>
<dbReference type="SUPFAM" id="SSF58104">
    <property type="entry name" value="Methyl-accepting chemotaxis protein (MCP) signaling domain"/>
    <property type="match status" value="1"/>
</dbReference>
<dbReference type="SMART" id="SM00304">
    <property type="entry name" value="HAMP"/>
    <property type="match status" value="1"/>
</dbReference>
<evidence type="ECO:0000313" key="17">
    <source>
        <dbReference type="Proteomes" id="UP000585258"/>
    </source>
</evidence>
<feature type="domain" description="Methyl-accepting transducer" evidence="13">
    <location>
        <begin position="374"/>
        <end position="631"/>
    </location>
</feature>
<accession>A0A7X0S9W7</accession>
<dbReference type="SMART" id="SM00283">
    <property type="entry name" value="MA"/>
    <property type="match status" value="1"/>
</dbReference>
<organism evidence="16 17">
    <name type="scientific">Clostridium gasigenes</name>
    <dbReference type="NCBI Taxonomy" id="94869"/>
    <lineage>
        <taxon>Bacteria</taxon>
        <taxon>Bacillati</taxon>
        <taxon>Bacillota</taxon>
        <taxon>Clostridia</taxon>
        <taxon>Eubacteriales</taxon>
        <taxon>Clostridiaceae</taxon>
        <taxon>Clostridium</taxon>
    </lineage>
</organism>
<dbReference type="GO" id="GO:0006935">
    <property type="term" value="P:chemotaxis"/>
    <property type="evidence" value="ECO:0007669"/>
    <property type="project" value="UniProtKB-KW"/>
</dbReference>
<evidence type="ECO:0000256" key="10">
    <source>
        <dbReference type="PROSITE-ProRule" id="PRU00284"/>
    </source>
</evidence>
<feature type="domain" description="HAMP" evidence="15">
    <location>
        <begin position="303"/>
        <end position="355"/>
    </location>
</feature>
<feature type="transmembrane region" description="Helical" evidence="12">
    <location>
        <begin position="284"/>
        <end position="302"/>
    </location>
</feature>
<feature type="domain" description="T-SNARE coiled-coil homology" evidence="14">
    <location>
        <begin position="372"/>
        <end position="434"/>
    </location>
</feature>
<dbReference type="InterPro" id="IPR003660">
    <property type="entry name" value="HAMP_dom"/>
</dbReference>
<keyword evidence="8 10" id="KW-0807">Transducer</keyword>
<dbReference type="GO" id="GO:0005886">
    <property type="term" value="C:plasma membrane"/>
    <property type="evidence" value="ECO:0007669"/>
    <property type="project" value="UniProtKB-SubCell"/>
</dbReference>
<dbReference type="Pfam" id="PF02743">
    <property type="entry name" value="dCache_1"/>
    <property type="match status" value="1"/>
</dbReference>
<name>A0A7X0S9W7_9CLOT</name>
<evidence type="ECO:0000259" key="13">
    <source>
        <dbReference type="PROSITE" id="PS50111"/>
    </source>
</evidence>
<dbReference type="GO" id="GO:0007165">
    <property type="term" value="P:signal transduction"/>
    <property type="evidence" value="ECO:0007669"/>
    <property type="project" value="UniProtKB-KW"/>
</dbReference>